<reference evidence="2 3" key="1">
    <citation type="submission" date="2018-01" db="EMBL/GenBank/DDBJ databases">
        <title>Genome sequence of a Cantenovulum-like bacteria.</title>
        <authorList>
            <person name="Tan W.R."/>
            <person name="Lau N.-S."/>
            <person name="Go F."/>
            <person name="Amirul A.-A.A."/>
        </authorList>
    </citation>
    <scope>NUCLEOTIDE SEQUENCE [LARGE SCALE GENOMIC DNA]</scope>
    <source>
        <strain evidence="2 3">CCB-QB4</strain>
    </source>
</reference>
<evidence type="ECO:0000256" key="1">
    <source>
        <dbReference type="SAM" id="SignalP"/>
    </source>
</evidence>
<keyword evidence="1" id="KW-0732">Signal</keyword>
<feature type="chain" id="PRO_5015740325" description="Lipoprotein" evidence="1">
    <location>
        <begin position="17"/>
        <end position="77"/>
    </location>
</feature>
<dbReference type="Proteomes" id="UP000244441">
    <property type="component" value="Chromosome"/>
</dbReference>
<protein>
    <recommendedName>
        <fullName evidence="4">Lipoprotein</fullName>
    </recommendedName>
</protein>
<dbReference type="RefSeq" id="WP_108604928.1">
    <property type="nucleotide sequence ID" value="NZ_CP026604.1"/>
</dbReference>
<gene>
    <name evidence="2" type="ORF">C2869_02360</name>
</gene>
<evidence type="ECO:0008006" key="4">
    <source>
        <dbReference type="Google" id="ProtNLM"/>
    </source>
</evidence>
<organism evidence="2 3">
    <name type="scientific">Saccharobesus litoralis</name>
    <dbReference type="NCBI Taxonomy" id="2172099"/>
    <lineage>
        <taxon>Bacteria</taxon>
        <taxon>Pseudomonadati</taxon>
        <taxon>Pseudomonadota</taxon>
        <taxon>Gammaproteobacteria</taxon>
        <taxon>Alteromonadales</taxon>
        <taxon>Alteromonadaceae</taxon>
        <taxon>Saccharobesus</taxon>
    </lineage>
</organism>
<name>A0A2S0VXI4_9ALTE</name>
<dbReference type="KEGG" id="cate:C2869_02360"/>
<keyword evidence="3" id="KW-1185">Reference proteome</keyword>
<dbReference type="EMBL" id="CP026604">
    <property type="protein sequence ID" value="AWB68885.1"/>
    <property type="molecule type" value="Genomic_DNA"/>
</dbReference>
<sequence length="77" mass="8187">MFKLIAILATCSLLLACGGPTPVAKSDCDKVIQHVKSVLKDKAPSHSELTAQCKSATDEQRGCVMAADKPMKVLQCL</sequence>
<dbReference type="AlphaFoldDB" id="A0A2S0VXI4"/>
<dbReference type="PROSITE" id="PS51257">
    <property type="entry name" value="PROKAR_LIPOPROTEIN"/>
    <property type="match status" value="1"/>
</dbReference>
<proteinExistence type="predicted"/>
<accession>A0A2S0VXI4</accession>
<evidence type="ECO:0000313" key="2">
    <source>
        <dbReference type="EMBL" id="AWB68885.1"/>
    </source>
</evidence>
<dbReference type="OrthoDB" id="6293517at2"/>
<evidence type="ECO:0000313" key="3">
    <source>
        <dbReference type="Proteomes" id="UP000244441"/>
    </source>
</evidence>
<feature type="signal peptide" evidence="1">
    <location>
        <begin position="1"/>
        <end position="16"/>
    </location>
</feature>